<organism evidence="5 6">
    <name type="scientific">Beggiatoa leptomitoformis</name>
    <dbReference type="NCBI Taxonomy" id="288004"/>
    <lineage>
        <taxon>Bacteria</taxon>
        <taxon>Pseudomonadati</taxon>
        <taxon>Pseudomonadota</taxon>
        <taxon>Gammaproteobacteria</taxon>
        <taxon>Thiotrichales</taxon>
        <taxon>Thiotrichaceae</taxon>
        <taxon>Beggiatoa</taxon>
    </lineage>
</organism>
<dbReference type="AlphaFoldDB" id="A0A2N9YJQ7"/>
<dbReference type="Pfam" id="PF01553">
    <property type="entry name" value="Acyltransferase"/>
    <property type="match status" value="1"/>
</dbReference>
<dbReference type="Proteomes" id="UP000234271">
    <property type="component" value="Chromosome"/>
</dbReference>
<evidence type="ECO:0000256" key="2">
    <source>
        <dbReference type="ARBA" id="ARBA00022679"/>
    </source>
</evidence>
<dbReference type="CDD" id="cd07989">
    <property type="entry name" value="LPLAT_AGPAT-like"/>
    <property type="match status" value="1"/>
</dbReference>
<dbReference type="PANTHER" id="PTHR10434">
    <property type="entry name" value="1-ACYL-SN-GLYCEROL-3-PHOSPHATE ACYLTRANSFERASE"/>
    <property type="match status" value="1"/>
</dbReference>
<keyword evidence="6" id="KW-1185">Reference proteome</keyword>
<dbReference type="SUPFAM" id="SSF69593">
    <property type="entry name" value="Glycerol-3-phosphate (1)-acyltransferase"/>
    <property type="match status" value="1"/>
</dbReference>
<keyword evidence="3 5" id="KW-0012">Acyltransferase</keyword>
<dbReference type="GO" id="GO:0003841">
    <property type="term" value="F:1-acylglycerol-3-phosphate O-acyltransferase activity"/>
    <property type="evidence" value="ECO:0007669"/>
    <property type="project" value="TreeGrafter"/>
</dbReference>
<gene>
    <name evidence="5" type="ORF">BLE401_11140</name>
</gene>
<evidence type="ECO:0000259" key="4">
    <source>
        <dbReference type="SMART" id="SM00563"/>
    </source>
</evidence>
<keyword evidence="2 5" id="KW-0808">Transferase</keyword>
<protein>
    <submittedName>
        <fullName evidence="5">1-acyl-sn-glycerol-3-phosphate acyltransferase</fullName>
    </submittedName>
</protein>
<evidence type="ECO:0000313" key="5">
    <source>
        <dbReference type="EMBL" id="AUI70605.1"/>
    </source>
</evidence>
<name>A0A2N9YJQ7_9GAMM</name>
<dbReference type="SMART" id="SM00563">
    <property type="entry name" value="PlsC"/>
    <property type="match status" value="1"/>
</dbReference>
<reference evidence="6" key="1">
    <citation type="submission" date="2016-12" db="EMBL/GenBank/DDBJ databases">
        <title>Complete Genome Sequence of Beggiatoa leptomitiformis D-401.</title>
        <authorList>
            <person name="Fomenkov A."/>
            <person name="Vincze T."/>
            <person name="Grabovich M."/>
            <person name="Anton B.P."/>
            <person name="Dubinina G."/>
            <person name="Orlova M."/>
            <person name="Belousova E."/>
            <person name="Roberts R.J."/>
        </authorList>
    </citation>
    <scope>NUCLEOTIDE SEQUENCE [LARGE SCALE GENOMIC DNA]</scope>
    <source>
        <strain evidence="6">D-401</strain>
    </source>
</reference>
<evidence type="ECO:0000256" key="3">
    <source>
        <dbReference type="ARBA" id="ARBA00023315"/>
    </source>
</evidence>
<dbReference type="EMBL" id="CP018889">
    <property type="protein sequence ID" value="AUI70605.1"/>
    <property type="molecule type" value="Genomic_DNA"/>
</dbReference>
<evidence type="ECO:0000313" key="6">
    <source>
        <dbReference type="Proteomes" id="UP000234271"/>
    </source>
</evidence>
<dbReference type="STRING" id="288004.AL038_13125"/>
<dbReference type="KEGG" id="blep:AL038_13125"/>
<sequence>MTLTTSLLLIIVVFSGWFCLRACRLANRTPWGNWFLNYLDGLNRLFCRYYHRLDAPLLAIPPQGAVLIVANHVSGLDPLLLYAITNRPLRFLIDAHQYHRFGLTWLFRLIGGIPVDYTGRPEKALKAALQALEAGEAVAIFPQGGFVLPSQFPSKLKRGVFWLAQHTQTPTPIYPVYIKGVRGMGYAVRGVFIRSRVQLSAYPPLYCAQEEEIANCAATVQALIEGRTT</sequence>
<comment type="pathway">
    <text evidence="1">Lipid metabolism.</text>
</comment>
<dbReference type="InterPro" id="IPR002123">
    <property type="entry name" value="Plipid/glycerol_acylTrfase"/>
</dbReference>
<feature type="domain" description="Phospholipid/glycerol acyltransferase" evidence="4">
    <location>
        <begin position="66"/>
        <end position="181"/>
    </location>
</feature>
<dbReference type="OrthoDB" id="9803968at2"/>
<dbReference type="PANTHER" id="PTHR10434:SF11">
    <property type="entry name" value="1-ACYL-SN-GLYCEROL-3-PHOSPHATE ACYLTRANSFERASE"/>
    <property type="match status" value="1"/>
</dbReference>
<dbReference type="GO" id="GO:0006654">
    <property type="term" value="P:phosphatidic acid biosynthetic process"/>
    <property type="evidence" value="ECO:0007669"/>
    <property type="project" value="TreeGrafter"/>
</dbReference>
<proteinExistence type="predicted"/>
<dbReference type="RefSeq" id="WP_062155534.1">
    <property type="nucleotide sequence ID" value="NZ_CP012373.2"/>
</dbReference>
<evidence type="ECO:0000256" key="1">
    <source>
        <dbReference type="ARBA" id="ARBA00005189"/>
    </source>
</evidence>
<accession>A0A2N9YJQ7</accession>